<reference evidence="1 2" key="1">
    <citation type="submission" date="2024-12" db="EMBL/GenBank/DDBJ databases">
        <title>The unique morphological basis and parallel evolutionary history of personate flowers in Penstemon.</title>
        <authorList>
            <person name="Depatie T.H."/>
            <person name="Wessinger C.A."/>
        </authorList>
    </citation>
    <scope>NUCLEOTIDE SEQUENCE [LARGE SCALE GENOMIC DNA]</scope>
    <source>
        <strain evidence="1">WTNN_2</strain>
        <tissue evidence="1">Leaf</tissue>
    </source>
</reference>
<dbReference type="AlphaFoldDB" id="A0ABD3RLC5"/>
<dbReference type="EMBL" id="JBJXBP010000008">
    <property type="protein sequence ID" value="KAL3813112.1"/>
    <property type="molecule type" value="Genomic_DNA"/>
</dbReference>
<evidence type="ECO:0000313" key="2">
    <source>
        <dbReference type="Proteomes" id="UP001634393"/>
    </source>
</evidence>
<name>A0ABD3RLC5_9LAMI</name>
<accession>A0ABD3RLC5</accession>
<evidence type="ECO:0000313" key="1">
    <source>
        <dbReference type="EMBL" id="KAL3813112.1"/>
    </source>
</evidence>
<gene>
    <name evidence="1" type="ORF">ACJIZ3_014380</name>
</gene>
<protein>
    <submittedName>
        <fullName evidence="1">Uncharacterized protein</fullName>
    </submittedName>
</protein>
<comment type="caution">
    <text evidence="1">The sequence shown here is derived from an EMBL/GenBank/DDBJ whole genome shotgun (WGS) entry which is preliminary data.</text>
</comment>
<sequence length="81" mass="9337">MEVETRSMNYAVQPGCQPMNIPIKENPSTKTHKSIRGVLTFGFGSVIELEMGSDEFRRFDEFFPCFTHGCESDEGFHRKSW</sequence>
<organism evidence="1 2">
    <name type="scientific">Penstemon smallii</name>
    <dbReference type="NCBI Taxonomy" id="265156"/>
    <lineage>
        <taxon>Eukaryota</taxon>
        <taxon>Viridiplantae</taxon>
        <taxon>Streptophyta</taxon>
        <taxon>Embryophyta</taxon>
        <taxon>Tracheophyta</taxon>
        <taxon>Spermatophyta</taxon>
        <taxon>Magnoliopsida</taxon>
        <taxon>eudicotyledons</taxon>
        <taxon>Gunneridae</taxon>
        <taxon>Pentapetalae</taxon>
        <taxon>asterids</taxon>
        <taxon>lamiids</taxon>
        <taxon>Lamiales</taxon>
        <taxon>Plantaginaceae</taxon>
        <taxon>Cheloneae</taxon>
        <taxon>Penstemon</taxon>
    </lineage>
</organism>
<dbReference type="Proteomes" id="UP001634393">
    <property type="component" value="Unassembled WGS sequence"/>
</dbReference>
<keyword evidence="2" id="KW-1185">Reference proteome</keyword>
<proteinExistence type="predicted"/>